<keyword evidence="1" id="KW-0547">Nucleotide-binding</keyword>
<dbReference type="CDD" id="cd06170">
    <property type="entry name" value="LuxR_C_like"/>
    <property type="match status" value="1"/>
</dbReference>
<evidence type="ECO:0000256" key="3">
    <source>
        <dbReference type="SAM" id="MobiDB-lite"/>
    </source>
</evidence>
<dbReference type="Pfam" id="PF13191">
    <property type="entry name" value="AAA_16"/>
    <property type="match status" value="1"/>
</dbReference>
<dbReference type="PROSITE" id="PS00622">
    <property type="entry name" value="HTH_LUXR_1"/>
    <property type="match status" value="1"/>
</dbReference>
<dbReference type="InterPro" id="IPR000792">
    <property type="entry name" value="Tscrpt_reg_LuxR_C"/>
</dbReference>
<accession>A0ABQ3SI25</accession>
<dbReference type="Gene3D" id="1.25.40.10">
    <property type="entry name" value="Tetratricopeptide repeat domain"/>
    <property type="match status" value="1"/>
</dbReference>
<dbReference type="InterPro" id="IPR027417">
    <property type="entry name" value="P-loop_NTPase"/>
</dbReference>
<evidence type="ECO:0000259" key="4">
    <source>
        <dbReference type="PROSITE" id="PS50043"/>
    </source>
</evidence>
<protein>
    <recommendedName>
        <fullName evidence="4">HTH luxR-type domain-containing protein</fullName>
    </recommendedName>
</protein>
<gene>
    <name evidence="5" type="ORF">Snoj_17060</name>
</gene>
<feature type="region of interest" description="Disordered" evidence="3">
    <location>
        <begin position="581"/>
        <end position="601"/>
    </location>
</feature>
<sequence>MLVERDEQIAKLTSWVTGAARSHGTGHGATYGTTLAGTPGDLSAPGRTAVISGPVASGKTALLHRVLERTADSGVRLLSAVTSAAEQDIPFGVVEELLRDTADASGPLPLHGPAGTEDLVPTQTLMAFHARLAGLAARGPVLIAIDDVQYADPQSLHCLLYALGRARTAGAGLSLMVTRGPDAGATPPRVLEELFRRIEGPRLRLRPLSVRGVEALLAHRAAEMDRSAAHANAPALTARLAAALHAATGGNPLLVRGLLDDHDPRRRGVEADDRPFQPGDRFVRDALICIHRTGADGLRVAQGIALLGGSGRLPLLARLVEAEERTVEEVVAALGDAGILQGSRFWHGAVRTAVLESLDDEDVARLRRRAARLLYGAGAAPMAVAAHLLGLGSGVPDEEWVPGVLSDAAHTALASQRVGFAVRCLRLAEECSSDQRERIQLRSSMAKFIWRVNPSAWARELRPLNAALHEGSLPVTESLRLVGDLLWNGWIDDAATAIQHALEGWPGNPDPAMTAELRSVRLVLASTYPKLLDRLDGALGPAWDGALAPAWDGAAHPAGAAEDGILAAMVALHGILSAGTGGPAAPGAPAAPGGTAPGVRDRAEADERLTENAERILSGSRLTEETHVTVRACLLALLYAERLGAATLWTDRLLEEAAERGAPGWTAVMQAMRAHMALRRGEPAQARRLAEEALEQLPPHGWGVGIGMPLSALIEARTAMGDHEAAAALVDHPVPEQMLLTRYGLHFVYARGRHQLATGRHHAALTDFMTCGRLMREWNMDRAGLAPWRVGVAEASLALGNRDQAERFAREQLAEDPGPRVRGLALRVLAGARPLPERPALLDRAVALLQEEGDSFELARALTDLGTAHERLGDTAQGKTYARRAGRIAEAGGARDLSQLQAEQPSQSAPPWLAAAPAPGPVRAQPAAASILTDAERRVAALAAHGYTNREIGAKLFITVSTVEQHLTRVYRKINITRRQDLPVSWDIDVAHTA</sequence>
<reference evidence="6" key="1">
    <citation type="submission" date="2023-07" db="EMBL/GenBank/DDBJ databases">
        <title>Whole genome shotgun sequence of Streptomyces nojiriensis NBRC 13794.</title>
        <authorList>
            <person name="Komaki H."/>
            <person name="Tamura T."/>
        </authorList>
    </citation>
    <scope>NUCLEOTIDE SEQUENCE [LARGE SCALE GENOMIC DNA]</scope>
    <source>
        <strain evidence="6">NBRC 13794</strain>
    </source>
</reference>
<proteinExistence type="predicted"/>
<feature type="compositionally biased region" description="Low complexity" evidence="3">
    <location>
        <begin position="585"/>
        <end position="598"/>
    </location>
</feature>
<evidence type="ECO:0000256" key="1">
    <source>
        <dbReference type="ARBA" id="ARBA00022741"/>
    </source>
</evidence>
<dbReference type="Gene3D" id="3.40.50.300">
    <property type="entry name" value="P-loop containing nucleotide triphosphate hydrolases"/>
    <property type="match status" value="1"/>
</dbReference>
<dbReference type="EMBL" id="BNEC01000003">
    <property type="protein sequence ID" value="GHI67788.1"/>
    <property type="molecule type" value="Genomic_DNA"/>
</dbReference>
<dbReference type="Gene3D" id="1.10.10.10">
    <property type="entry name" value="Winged helix-like DNA-binding domain superfamily/Winged helix DNA-binding domain"/>
    <property type="match status" value="1"/>
</dbReference>
<evidence type="ECO:0000256" key="2">
    <source>
        <dbReference type="ARBA" id="ARBA00022840"/>
    </source>
</evidence>
<dbReference type="PANTHER" id="PTHR16305:SF35">
    <property type="entry name" value="TRANSCRIPTIONAL ACTIVATOR DOMAIN"/>
    <property type="match status" value="1"/>
</dbReference>
<keyword evidence="6" id="KW-1185">Reference proteome</keyword>
<dbReference type="Proteomes" id="UP000613974">
    <property type="component" value="Unassembled WGS sequence"/>
</dbReference>
<dbReference type="PROSITE" id="PS50043">
    <property type="entry name" value="HTH_LUXR_2"/>
    <property type="match status" value="1"/>
</dbReference>
<name>A0ABQ3SI25_9ACTN</name>
<dbReference type="SUPFAM" id="SSF48452">
    <property type="entry name" value="TPR-like"/>
    <property type="match status" value="1"/>
</dbReference>
<dbReference type="InterPro" id="IPR041664">
    <property type="entry name" value="AAA_16"/>
</dbReference>
<evidence type="ECO:0000313" key="5">
    <source>
        <dbReference type="EMBL" id="GHI67788.1"/>
    </source>
</evidence>
<organism evidence="5 6">
    <name type="scientific">Streptomyces nojiriensis</name>
    <dbReference type="NCBI Taxonomy" id="66374"/>
    <lineage>
        <taxon>Bacteria</taxon>
        <taxon>Bacillati</taxon>
        <taxon>Actinomycetota</taxon>
        <taxon>Actinomycetes</taxon>
        <taxon>Kitasatosporales</taxon>
        <taxon>Streptomycetaceae</taxon>
        <taxon>Streptomyces</taxon>
    </lineage>
</organism>
<dbReference type="RefSeq" id="WP_189748335.1">
    <property type="nucleotide sequence ID" value="NZ_BNEC01000003.1"/>
</dbReference>
<keyword evidence="2" id="KW-0067">ATP-binding</keyword>
<dbReference type="SUPFAM" id="SSF52540">
    <property type="entry name" value="P-loop containing nucleoside triphosphate hydrolases"/>
    <property type="match status" value="1"/>
</dbReference>
<dbReference type="PRINTS" id="PR00038">
    <property type="entry name" value="HTHLUXR"/>
</dbReference>
<comment type="caution">
    <text evidence="5">The sequence shown here is derived from an EMBL/GenBank/DDBJ whole genome shotgun (WGS) entry which is preliminary data.</text>
</comment>
<evidence type="ECO:0000313" key="6">
    <source>
        <dbReference type="Proteomes" id="UP000613974"/>
    </source>
</evidence>
<feature type="domain" description="HTH luxR-type" evidence="4">
    <location>
        <begin position="925"/>
        <end position="990"/>
    </location>
</feature>
<dbReference type="InterPro" id="IPR011990">
    <property type="entry name" value="TPR-like_helical_dom_sf"/>
</dbReference>
<dbReference type="SUPFAM" id="SSF46894">
    <property type="entry name" value="C-terminal effector domain of the bipartite response regulators"/>
    <property type="match status" value="1"/>
</dbReference>
<dbReference type="InterPro" id="IPR016032">
    <property type="entry name" value="Sig_transdc_resp-reg_C-effctor"/>
</dbReference>
<dbReference type="PANTHER" id="PTHR16305">
    <property type="entry name" value="TESTICULAR SOLUBLE ADENYLYL CYCLASE"/>
    <property type="match status" value="1"/>
</dbReference>
<dbReference type="SMART" id="SM00421">
    <property type="entry name" value="HTH_LUXR"/>
    <property type="match status" value="1"/>
</dbReference>
<dbReference type="InterPro" id="IPR036388">
    <property type="entry name" value="WH-like_DNA-bd_sf"/>
</dbReference>
<dbReference type="Pfam" id="PF00196">
    <property type="entry name" value="GerE"/>
    <property type="match status" value="1"/>
</dbReference>